<dbReference type="WBParaSite" id="maker-uti_cns_0000037-snap-gene-0.23-mRNA-1">
    <property type="protein sequence ID" value="maker-uti_cns_0000037-snap-gene-0.23-mRNA-1"/>
    <property type="gene ID" value="maker-uti_cns_0000037-snap-gene-0.23"/>
</dbReference>
<keyword evidence="1" id="KW-1185">Reference proteome</keyword>
<accession>A0A1I8FV48</accession>
<organism evidence="1 2">
    <name type="scientific">Macrostomum lignano</name>
    <dbReference type="NCBI Taxonomy" id="282301"/>
    <lineage>
        <taxon>Eukaryota</taxon>
        <taxon>Metazoa</taxon>
        <taxon>Spiralia</taxon>
        <taxon>Lophotrochozoa</taxon>
        <taxon>Platyhelminthes</taxon>
        <taxon>Rhabditophora</taxon>
        <taxon>Macrostomorpha</taxon>
        <taxon>Macrostomida</taxon>
        <taxon>Macrostomidae</taxon>
        <taxon>Macrostomum</taxon>
    </lineage>
</organism>
<protein>
    <submittedName>
        <fullName evidence="2">Sushi domain-containing protein</fullName>
    </submittedName>
</protein>
<name>A0A1I8FV48_9PLAT</name>
<evidence type="ECO:0000313" key="2">
    <source>
        <dbReference type="WBParaSite" id="maker-uti_cns_0000037-snap-gene-0.23-mRNA-1"/>
    </source>
</evidence>
<sequence>MSMARRRRSGQWNRCLGYANWMPRPAPHLASCAAFGLCLLVLLARSSLPGSGALEVHSASIDAPLPPGRHLMASGQGGSENDTYYNYKCEQVASSTKGHLSWETCEFEIATGSRAPWIALYIVATLIIF</sequence>
<reference evidence="2" key="1">
    <citation type="submission" date="2016-11" db="UniProtKB">
        <authorList>
            <consortium name="WormBaseParasite"/>
        </authorList>
    </citation>
    <scope>IDENTIFICATION</scope>
</reference>
<dbReference type="AlphaFoldDB" id="A0A1I8FV48"/>
<evidence type="ECO:0000313" key="1">
    <source>
        <dbReference type="Proteomes" id="UP000095280"/>
    </source>
</evidence>
<dbReference type="Proteomes" id="UP000095280">
    <property type="component" value="Unplaced"/>
</dbReference>
<proteinExistence type="predicted"/>